<protein>
    <submittedName>
        <fullName evidence="3">Phosphoribosyltransferase family protein</fullName>
    </submittedName>
</protein>
<dbReference type="Proteomes" id="UP001059480">
    <property type="component" value="Unassembled WGS sequence"/>
</dbReference>
<dbReference type="InterPro" id="IPR029057">
    <property type="entry name" value="PRTase-like"/>
</dbReference>
<evidence type="ECO:0000313" key="4">
    <source>
        <dbReference type="Proteomes" id="UP001059480"/>
    </source>
</evidence>
<name>A0ABT1WPC4_9LACT</name>
<dbReference type="PANTHER" id="PTHR47505:SF1">
    <property type="entry name" value="DNA UTILIZATION PROTEIN YHGH"/>
    <property type="match status" value="1"/>
</dbReference>
<gene>
    <name evidence="3" type="ORF">NPA36_06925</name>
</gene>
<dbReference type="RefSeq" id="WP_256945393.1">
    <property type="nucleotide sequence ID" value="NZ_JANHNZ010000006.1"/>
</dbReference>
<dbReference type="InterPro" id="IPR000836">
    <property type="entry name" value="PRTase_dom"/>
</dbReference>
<accession>A0ABT1WPC4</accession>
<reference evidence="3" key="1">
    <citation type="submission" date="2022-07" db="EMBL/GenBank/DDBJ databases">
        <authorList>
            <person name="Jung M.-Y."/>
            <person name="Lee M."/>
        </authorList>
    </citation>
    <scope>NUCLEOTIDE SEQUENCE</scope>
    <source>
        <strain evidence="3">S8</strain>
    </source>
</reference>
<evidence type="ECO:0000259" key="2">
    <source>
        <dbReference type="Pfam" id="PF00156"/>
    </source>
</evidence>
<dbReference type="InterPro" id="IPR051910">
    <property type="entry name" value="ComF/GntX_DNA_util-trans"/>
</dbReference>
<comment type="similarity">
    <text evidence="1">Belongs to the ComF/GntX family.</text>
</comment>
<evidence type="ECO:0000256" key="1">
    <source>
        <dbReference type="ARBA" id="ARBA00008007"/>
    </source>
</evidence>
<feature type="domain" description="Phosphoribosyltransferase" evidence="2">
    <location>
        <begin position="146"/>
        <end position="231"/>
    </location>
</feature>
<dbReference type="PANTHER" id="PTHR47505">
    <property type="entry name" value="DNA UTILIZATION PROTEIN YHGH"/>
    <property type="match status" value="1"/>
</dbReference>
<evidence type="ECO:0000313" key="3">
    <source>
        <dbReference type="EMBL" id="MCQ9210280.1"/>
    </source>
</evidence>
<keyword evidence="4" id="KW-1185">Reference proteome</keyword>
<organism evidence="3 4">
    <name type="scientific">Granulicatella seriolae</name>
    <dbReference type="NCBI Taxonomy" id="2967226"/>
    <lineage>
        <taxon>Bacteria</taxon>
        <taxon>Bacillati</taxon>
        <taxon>Bacillota</taxon>
        <taxon>Bacilli</taxon>
        <taxon>Lactobacillales</taxon>
        <taxon>Carnobacteriaceae</taxon>
        <taxon>Granulicatella</taxon>
    </lineage>
</organism>
<keyword evidence="3" id="KW-0808">Transferase</keyword>
<dbReference type="GO" id="GO:0016757">
    <property type="term" value="F:glycosyltransferase activity"/>
    <property type="evidence" value="ECO:0007669"/>
    <property type="project" value="UniProtKB-KW"/>
</dbReference>
<proteinExistence type="inferred from homology"/>
<reference evidence="3" key="2">
    <citation type="journal article" date="2023" name="Curr. Microbiol.">
        <title>Granulicatella seriolae sp. nov., a Novel Facultative Anaerobe Isolated from Yellowtail Marine Fish.</title>
        <authorList>
            <person name="Lee M."/>
            <person name="Choi Y.J."/>
            <person name="Farooq A."/>
            <person name="Jeong J.B."/>
            <person name="Jung M.Y."/>
        </authorList>
    </citation>
    <scope>NUCLEOTIDE SEQUENCE</scope>
    <source>
        <strain evidence="3">S8</strain>
    </source>
</reference>
<dbReference type="EMBL" id="JANHNZ010000006">
    <property type="protein sequence ID" value="MCQ9210280.1"/>
    <property type="molecule type" value="Genomic_DNA"/>
</dbReference>
<keyword evidence="3" id="KW-0328">Glycosyltransferase</keyword>
<dbReference type="CDD" id="cd06223">
    <property type="entry name" value="PRTases_typeI"/>
    <property type="match status" value="1"/>
</dbReference>
<dbReference type="SUPFAM" id="SSF53271">
    <property type="entry name" value="PRTase-like"/>
    <property type="match status" value="1"/>
</dbReference>
<reference evidence="3" key="3">
    <citation type="journal article" date="2023" name="Microbiol. Resour. Announc.">
        <title>Draft Genome Sequence of Granulicatella sp. Strain S8, Isolated from a Marine Fish, Seriola quinqueradiata.</title>
        <authorList>
            <person name="Lee M."/>
            <person name="Farooq A."/>
            <person name="Jeong J.B."/>
            <person name="Jung M.Y."/>
        </authorList>
    </citation>
    <scope>NUCLEOTIDE SEQUENCE</scope>
    <source>
        <strain evidence="3">S8</strain>
    </source>
</reference>
<dbReference type="Pfam" id="PF00156">
    <property type="entry name" value="Pribosyltran"/>
    <property type="match status" value="1"/>
</dbReference>
<comment type="caution">
    <text evidence="3">The sequence shown here is derived from an EMBL/GenBank/DDBJ whole genome shotgun (WGS) entry which is preliminary data.</text>
</comment>
<sequence>MREKSCIWCQKNEPTDSVFQLLFKPHPHPSYVCQSCQNIFQPIEPDKACRGCGRSQEGQDYCYDCVRWRRNEKECLANQAIFVYDQAAREWINRYKFEGDCRLSFLVQAALKRSLKPYVKDKTYIICPIPPSKKSLYKRGFDAVAHPLKQINCRYTELLVSLSNGKKQSDKSRQERMLLQGAFALKEEEAHMIDKKVLLIDDVYTTGATLHCAYDLLKDSGFSEVKSLTLFR</sequence>
<dbReference type="Gene3D" id="3.40.50.2020">
    <property type="match status" value="1"/>
</dbReference>